<dbReference type="Proteomes" id="UP000523863">
    <property type="component" value="Unassembled WGS sequence"/>
</dbReference>
<protein>
    <submittedName>
        <fullName evidence="6">NitT/TauT family transport system substrate-binding protein</fullName>
    </submittedName>
</protein>
<evidence type="ECO:0000313" key="7">
    <source>
        <dbReference type="Proteomes" id="UP000523863"/>
    </source>
</evidence>
<dbReference type="InterPro" id="IPR006311">
    <property type="entry name" value="TAT_signal"/>
</dbReference>
<dbReference type="PROSITE" id="PS51318">
    <property type="entry name" value="TAT"/>
    <property type="match status" value="1"/>
</dbReference>
<comment type="subcellular location">
    <subcellularLocation>
        <location evidence="1">Periplasm</location>
    </subcellularLocation>
</comment>
<proteinExistence type="inferred from homology"/>
<dbReference type="Pfam" id="PF09084">
    <property type="entry name" value="NMT1"/>
    <property type="match status" value="1"/>
</dbReference>
<evidence type="ECO:0000259" key="5">
    <source>
        <dbReference type="Pfam" id="PF09084"/>
    </source>
</evidence>
<dbReference type="Gene3D" id="3.40.190.10">
    <property type="entry name" value="Periplasmic binding protein-like II"/>
    <property type="match status" value="2"/>
</dbReference>
<dbReference type="AlphaFoldDB" id="A0A7W8YAX6"/>
<dbReference type="PANTHER" id="PTHR30024">
    <property type="entry name" value="ALIPHATIC SULFONATES-BINDING PROTEIN-RELATED"/>
    <property type="match status" value="1"/>
</dbReference>
<feature type="chain" id="PRO_5030692257" evidence="4">
    <location>
        <begin position="28"/>
        <end position="337"/>
    </location>
</feature>
<gene>
    <name evidence="6" type="ORF">BKA12_001250</name>
</gene>
<comment type="similarity">
    <text evidence="2">Belongs to the bacterial solute-binding protein SsuA/TauA family.</text>
</comment>
<sequence length="337" mass="35209">MQNNSQAFTRRAFGAISLSAVSAVALAACGQGSPSAPGSSASSASGSANLTKITLGVLPITDVAPIYLGQKQGIFAKHGLELDIQIAQGGAAILPAVTTGEYVIGYSNVVSLLIAQDKGLPIKVVHNGSSSTNKAGADVTEVAAKADKGIASPKDLVGKKIAVNALNNFADITIRNAVKKDGGDPTKLSFVEIPYPQMPAAIDRGDVDAAWTTEPFRTQILEAGGKIVASPMTDMAQNFDSAFFFTSQQSLTDKADVITKFRAALDESFDYANANEAAFREIIQDYAKVTPELAKKVVMSKWNKKVNQDALKTLGAAAKEFGVISNEPNIAGLLAES</sequence>
<evidence type="ECO:0000256" key="2">
    <source>
        <dbReference type="ARBA" id="ARBA00010742"/>
    </source>
</evidence>
<keyword evidence="7" id="KW-1185">Reference proteome</keyword>
<accession>A0A7W8YAX6</accession>
<dbReference type="PANTHER" id="PTHR30024:SF47">
    <property type="entry name" value="TAURINE-BINDING PERIPLASMIC PROTEIN"/>
    <property type="match status" value="1"/>
</dbReference>
<evidence type="ECO:0000256" key="1">
    <source>
        <dbReference type="ARBA" id="ARBA00004418"/>
    </source>
</evidence>
<keyword evidence="3 4" id="KW-0732">Signal</keyword>
<reference evidence="6 7" key="1">
    <citation type="submission" date="2020-08" db="EMBL/GenBank/DDBJ databases">
        <title>Sequencing the genomes of 1000 actinobacteria strains.</title>
        <authorList>
            <person name="Klenk H.-P."/>
        </authorList>
    </citation>
    <scope>NUCLEOTIDE SEQUENCE [LARGE SCALE GENOMIC DNA]</scope>
    <source>
        <strain evidence="6 7">DSM 23694</strain>
    </source>
</reference>
<dbReference type="GO" id="GO:0042597">
    <property type="term" value="C:periplasmic space"/>
    <property type="evidence" value="ECO:0007669"/>
    <property type="project" value="UniProtKB-SubCell"/>
</dbReference>
<dbReference type="EMBL" id="JACHBL010000001">
    <property type="protein sequence ID" value="MBB5598170.1"/>
    <property type="molecule type" value="Genomic_DNA"/>
</dbReference>
<feature type="signal peptide" evidence="4">
    <location>
        <begin position="1"/>
        <end position="27"/>
    </location>
</feature>
<evidence type="ECO:0000256" key="3">
    <source>
        <dbReference type="ARBA" id="ARBA00022729"/>
    </source>
</evidence>
<organism evidence="6 7">
    <name type="scientific">Neomicrococcus lactis</name>
    <dbReference type="NCBI Taxonomy" id="732241"/>
    <lineage>
        <taxon>Bacteria</taxon>
        <taxon>Bacillati</taxon>
        <taxon>Actinomycetota</taxon>
        <taxon>Actinomycetes</taxon>
        <taxon>Micrococcales</taxon>
        <taxon>Micrococcaceae</taxon>
        <taxon>Neomicrococcus</taxon>
    </lineage>
</organism>
<evidence type="ECO:0000313" key="6">
    <source>
        <dbReference type="EMBL" id="MBB5598170.1"/>
    </source>
</evidence>
<name>A0A7W8YAX6_9MICC</name>
<dbReference type="RefSeq" id="WP_183641554.1">
    <property type="nucleotide sequence ID" value="NZ_JACHBL010000001.1"/>
</dbReference>
<feature type="domain" description="SsuA/THI5-like" evidence="5">
    <location>
        <begin position="61"/>
        <end position="275"/>
    </location>
</feature>
<comment type="caution">
    <text evidence="6">The sequence shown here is derived from an EMBL/GenBank/DDBJ whole genome shotgun (WGS) entry which is preliminary data.</text>
</comment>
<dbReference type="InterPro" id="IPR015168">
    <property type="entry name" value="SsuA/THI5"/>
</dbReference>
<dbReference type="SUPFAM" id="SSF53850">
    <property type="entry name" value="Periplasmic binding protein-like II"/>
    <property type="match status" value="1"/>
</dbReference>
<evidence type="ECO:0000256" key="4">
    <source>
        <dbReference type="SAM" id="SignalP"/>
    </source>
</evidence>